<keyword evidence="1" id="KW-0812">Transmembrane</keyword>
<accession>A0A344J6Y0</accession>
<feature type="transmembrane region" description="Helical" evidence="1">
    <location>
        <begin position="165"/>
        <end position="182"/>
    </location>
</feature>
<organism evidence="2 3">
    <name type="scientific">Solilutibacter oculi</name>
    <dbReference type="NCBI Taxonomy" id="2698682"/>
    <lineage>
        <taxon>Bacteria</taxon>
        <taxon>Pseudomonadati</taxon>
        <taxon>Pseudomonadota</taxon>
        <taxon>Gammaproteobacteria</taxon>
        <taxon>Lysobacterales</taxon>
        <taxon>Lysobacteraceae</taxon>
        <taxon>Solilutibacter</taxon>
    </lineage>
</organism>
<proteinExistence type="predicted"/>
<evidence type="ECO:0000313" key="3">
    <source>
        <dbReference type="Proteomes" id="UP000251842"/>
    </source>
</evidence>
<evidence type="ECO:0000313" key="2">
    <source>
        <dbReference type="EMBL" id="AXA84790.1"/>
    </source>
</evidence>
<evidence type="ECO:0000256" key="1">
    <source>
        <dbReference type="SAM" id="Phobius"/>
    </source>
</evidence>
<keyword evidence="1" id="KW-0472">Membrane</keyword>
<feature type="transmembrane region" description="Helical" evidence="1">
    <location>
        <begin position="54"/>
        <end position="71"/>
    </location>
</feature>
<feature type="transmembrane region" description="Helical" evidence="1">
    <location>
        <begin position="141"/>
        <end position="159"/>
    </location>
</feature>
<dbReference type="Proteomes" id="UP000251842">
    <property type="component" value="Chromosome"/>
</dbReference>
<keyword evidence="3" id="KW-1185">Reference proteome</keyword>
<dbReference type="KEGG" id="lue:DCD74_08920"/>
<name>A0A344J6Y0_9GAMM</name>
<dbReference type="OrthoDB" id="6021668at2"/>
<reference evidence="3" key="1">
    <citation type="submission" date="2018-05" db="EMBL/GenBank/DDBJ databases">
        <title>Luteimonas pekinense sp. nov., isolated from human Meibomian gland secretions, Beijing, China.</title>
        <authorList>
            <person name="Wen T."/>
            <person name="Bai H."/>
            <person name="Lv H."/>
        </authorList>
    </citation>
    <scope>NUCLEOTIDE SEQUENCE [LARGE SCALE GENOMIC DNA]</scope>
    <source>
        <strain evidence="3">83-4</strain>
    </source>
</reference>
<dbReference type="AlphaFoldDB" id="A0A344J6Y0"/>
<sequence>MTTQDQLKDDLDFIASTVRRNDRSGGLPVLYVFWALAIAIGFTLADFAPRLVGWYWLLVGIGGGFGSMLYAGRVSRQRGISNSEEGKRWGLHFMVGGFGWLATALPMMTGKLSPEAGAPWFLFTTGLVYALAGVHLDRPMLWSGLLALAGFMVMQLVAVPYVWTTTGLLMALCLGTAAVLTARK</sequence>
<feature type="transmembrane region" description="Helical" evidence="1">
    <location>
        <begin position="116"/>
        <end position="134"/>
    </location>
</feature>
<dbReference type="EMBL" id="CP029556">
    <property type="protein sequence ID" value="AXA84790.1"/>
    <property type="molecule type" value="Genomic_DNA"/>
</dbReference>
<dbReference type="RefSeq" id="WP_112927003.1">
    <property type="nucleotide sequence ID" value="NZ_CP029556.1"/>
</dbReference>
<protein>
    <submittedName>
        <fullName evidence="2">Uncharacterized protein</fullName>
    </submittedName>
</protein>
<feature type="transmembrane region" description="Helical" evidence="1">
    <location>
        <begin position="29"/>
        <end position="48"/>
    </location>
</feature>
<gene>
    <name evidence="2" type="ORF">DCD74_08920</name>
</gene>
<keyword evidence="1" id="KW-1133">Transmembrane helix</keyword>
<feature type="transmembrane region" description="Helical" evidence="1">
    <location>
        <begin position="91"/>
        <end position="110"/>
    </location>
</feature>